<dbReference type="AlphaFoldDB" id="A0AA44DAW6"/>
<reference evidence="2 3" key="1">
    <citation type="submission" date="2020-04" db="EMBL/GenBank/DDBJ databases">
        <title>MicrobeNet Type strains.</title>
        <authorList>
            <person name="Nicholson A.C."/>
        </authorList>
    </citation>
    <scope>NUCLEOTIDE SEQUENCE [LARGE SCALE GENOMIC DNA]</scope>
    <source>
        <strain evidence="2 3">DSM 40738</strain>
    </source>
</reference>
<evidence type="ECO:0000313" key="2">
    <source>
        <dbReference type="EMBL" id="NKY13098.1"/>
    </source>
</evidence>
<dbReference type="RefSeq" id="WP_168437373.1">
    <property type="nucleotide sequence ID" value="NZ_JAAXOU010000013.1"/>
</dbReference>
<organism evidence="2 3">
    <name type="scientific">Streptomyces somaliensis (strain ATCC 33201 / DSM 40738 / JCM 12659 / KCTC 9044 / NCTC 11332 / NRRL B-12077 / IP 733)</name>
    <dbReference type="NCBI Taxonomy" id="1134445"/>
    <lineage>
        <taxon>Bacteria</taxon>
        <taxon>Bacillati</taxon>
        <taxon>Actinomycetota</taxon>
        <taxon>Actinomycetes</taxon>
        <taxon>Kitasatosporales</taxon>
        <taxon>Streptomycetaceae</taxon>
        <taxon>Streptomyces</taxon>
    </lineage>
</organism>
<comment type="caution">
    <text evidence="2">The sequence shown here is derived from an EMBL/GenBank/DDBJ whole genome shotgun (WGS) entry which is preliminary data.</text>
</comment>
<dbReference type="Proteomes" id="UP000570003">
    <property type="component" value="Unassembled WGS sequence"/>
</dbReference>
<evidence type="ECO:0000256" key="1">
    <source>
        <dbReference type="SAM" id="SignalP"/>
    </source>
</evidence>
<proteinExistence type="predicted"/>
<feature type="chain" id="PRO_5041236226" evidence="1">
    <location>
        <begin position="31"/>
        <end position="174"/>
    </location>
</feature>
<keyword evidence="1" id="KW-0732">Signal</keyword>
<sequence length="174" mass="19383">MSINRKRTAMMVISSVAAAGVLLPATASHAAEVPADRSRPVAVQPEAPSTINGRGRVEVITKIIELTTKLYEVVNNAIERNQNRSGYVKSLMEGSFYEAGQRYNVMVINDANRYSSNLHGVVYDAKVSGHHGTYRVIVFESGQFTNHGDGGWINWAFRGWFDRDGGYVNFRRSW</sequence>
<keyword evidence="3" id="KW-1185">Reference proteome</keyword>
<protein>
    <submittedName>
        <fullName evidence="2">YwqI/YxiC family protein</fullName>
    </submittedName>
</protein>
<dbReference type="EMBL" id="JAAXOU010000013">
    <property type="protein sequence ID" value="NKY13098.1"/>
    <property type="molecule type" value="Genomic_DNA"/>
</dbReference>
<feature type="signal peptide" evidence="1">
    <location>
        <begin position="1"/>
        <end position="30"/>
    </location>
</feature>
<name>A0AA44DAW6_STRE0</name>
<gene>
    <name evidence="2" type="ORF">HGA06_02610</name>
</gene>
<accession>A0AA44DAW6</accession>
<evidence type="ECO:0000313" key="3">
    <source>
        <dbReference type="Proteomes" id="UP000570003"/>
    </source>
</evidence>